<protein>
    <submittedName>
        <fullName evidence="3">Arylesterase</fullName>
    </submittedName>
</protein>
<dbReference type="InterPro" id="IPR036514">
    <property type="entry name" value="SGNH_hydro_sf"/>
</dbReference>
<evidence type="ECO:0000313" key="4">
    <source>
        <dbReference type="Proteomes" id="UP001207918"/>
    </source>
</evidence>
<comment type="caution">
    <text evidence="3">The sequence shown here is derived from an EMBL/GenBank/DDBJ whole genome shotgun (WGS) entry which is preliminary data.</text>
</comment>
<accession>A0ABT3PR94</accession>
<feature type="signal peptide" evidence="1">
    <location>
        <begin position="1"/>
        <end position="20"/>
    </location>
</feature>
<dbReference type="Proteomes" id="UP001207918">
    <property type="component" value="Unassembled WGS sequence"/>
</dbReference>
<sequence>MKRFLLLFVTLFLFFFSALAQEESRILFFGDSITAGNGIEEQQAFPALIQQKIDSLGWNYEVINGGLSGETSAGGLRRIDWMLRQPIDLFVLELGGNDGLRGIDLDVTKSNLQKIIDKVEKAYPEVRIVLAGMQVPPNLGPDYTEQFKEMYPELAEENDVALIPFLLQGVGGNEELNQSDGIHPTAKGHKVLARNTWEVLKPILQKERASAK</sequence>
<dbReference type="RefSeq" id="WP_265767141.1">
    <property type="nucleotide sequence ID" value="NZ_JAGGJA010000012.1"/>
</dbReference>
<dbReference type="InterPro" id="IPR051532">
    <property type="entry name" value="Ester_Hydrolysis_Enzymes"/>
</dbReference>
<evidence type="ECO:0000259" key="2">
    <source>
        <dbReference type="Pfam" id="PF13472"/>
    </source>
</evidence>
<keyword evidence="4" id="KW-1185">Reference proteome</keyword>
<dbReference type="CDD" id="cd01822">
    <property type="entry name" value="Lysophospholipase_L1_like"/>
    <property type="match status" value="1"/>
</dbReference>
<proteinExistence type="predicted"/>
<dbReference type="SUPFAM" id="SSF52266">
    <property type="entry name" value="SGNH hydrolase"/>
    <property type="match status" value="1"/>
</dbReference>
<name>A0ABT3PR94_9BACT</name>
<feature type="chain" id="PRO_5046350206" evidence="1">
    <location>
        <begin position="21"/>
        <end position="212"/>
    </location>
</feature>
<dbReference type="Pfam" id="PF13472">
    <property type="entry name" value="Lipase_GDSL_2"/>
    <property type="match status" value="1"/>
</dbReference>
<dbReference type="InterPro" id="IPR008265">
    <property type="entry name" value="Lipase_GDSL_AS"/>
</dbReference>
<gene>
    <name evidence="3" type="ORF">J6I44_15930</name>
</gene>
<dbReference type="Gene3D" id="3.40.50.1110">
    <property type="entry name" value="SGNH hydrolase"/>
    <property type="match status" value="1"/>
</dbReference>
<dbReference type="PANTHER" id="PTHR30383">
    <property type="entry name" value="THIOESTERASE 1/PROTEASE 1/LYSOPHOSPHOLIPASE L1"/>
    <property type="match status" value="1"/>
</dbReference>
<reference evidence="3 4" key="1">
    <citation type="submission" date="2021-03" db="EMBL/GenBank/DDBJ databases">
        <title>Aliifodinibius sp. nov., a new bacterium isolated from saline soil.</title>
        <authorList>
            <person name="Galisteo C."/>
            <person name="De La Haba R."/>
            <person name="Sanchez-Porro C."/>
            <person name="Ventosa A."/>
        </authorList>
    </citation>
    <scope>NUCLEOTIDE SEQUENCE [LARGE SCALE GENOMIC DNA]</scope>
    <source>
        <strain evidence="3 4">1BSP15-2V2</strain>
    </source>
</reference>
<evidence type="ECO:0000313" key="3">
    <source>
        <dbReference type="EMBL" id="MCW9708356.1"/>
    </source>
</evidence>
<organism evidence="3 4">
    <name type="scientific">Fodinibius salsisoli</name>
    <dbReference type="NCBI Taxonomy" id="2820877"/>
    <lineage>
        <taxon>Bacteria</taxon>
        <taxon>Pseudomonadati</taxon>
        <taxon>Balneolota</taxon>
        <taxon>Balneolia</taxon>
        <taxon>Balneolales</taxon>
        <taxon>Balneolaceae</taxon>
        <taxon>Fodinibius</taxon>
    </lineage>
</organism>
<feature type="domain" description="SGNH hydrolase-type esterase" evidence="2">
    <location>
        <begin position="28"/>
        <end position="191"/>
    </location>
</feature>
<evidence type="ECO:0000256" key="1">
    <source>
        <dbReference type="SAM" id="SignalP"/>
    </source>
</evidence>
<dbReference type="PROSITE" id="PS01098">
    <property type="entry name" value="LIPASE_GDSL_SER"/>
    <property type="match status" value="1"/>
</dbReference>
<dbReference type="PANTHER" id="PTHR30383:SF24">
    <property type="entry name" value="THIOESTERASE 1_PROTEASE 1_LYSOPHOSPHOLIPASE L1"/>
    <property type="match status" value="1"/>
</dbReference>
<keyword evidence="1" id="KW-0732">Signal</keyword>
<dbReference type="EMBL" id="JAGGJA010000012">
    <property type="protein sequence ID" value="MCW9708356.1"/>
    <property type="molecule type" value="Genomic_DNA"/>
</dbReference>
<dbReference type="InterPro" id="IPR013830">
    <property type="entry name" value="SGNH_hydro"/>
</dbReference>